<name>A0A8K0JZ69_LADFU</name>
<dbReference type="Proteomes" id="UP000792457">
    <property type="component" value="Unassembled WGS sequence"/>
</dbReference>
<dbReference type="PROSITE" id="PS51791">
    <property type="entry name" value="HSAC2"/>
    <property type="match status" value="1"/>
</dbReference>
<reference evidence="2" key="1">
    <citation type="submission" date="2013-04" db="EMBL/GenBank/DDBJ databases">
        <authorList>
            <person name="Qu J."/>
            <person name="Murali S.C."/>
            <person name="Bandaranaike D."/>
            <person name="Bellair M."/>
            <person name="Blankenburg K."/>
            <person name="Chao H."/>
            <person name="Dinh H."/>
            <person name="Doddapaneni H."/>
            <person name="Downs B."/>
            <person name="Dugan-Rocha S."/>
            <person name="Elkadiri S."/>
            <person name="Gnanaolivu R.D."/>
            <person name="Hernandez B."/>
            <person name="Javaid M."/>
            <person name="Jayaseelan J.C."/>
            <person name="Lee S."/>
            <person name="Li M."/>
            <person name="Ming W."/>
            <person name="Munidasa M."/>
            <person name="Muniz J."/>
            <person name="Nguyen L."/>
            <person name="Ongeri F."/>
            <person name="Osuji N."/>
            <person name="Pu L.-L."/>
            <person name="Puazo M."/>
            <person name="Qu C."/>
            <person name="Quiroz J."/>
            <person name="Raj R."/>
            <person name="Weissenberger G."/>
            <person name="Xin Y."/>
            <person name="Zou X."/>
            <person name="Han Y."/>
            <person name="Richards S."/>
            <person name="Worley K."/>
            <person name="Muzny D."/>
            <person name="Gibbs R."/>
        </authorList>
    </citation>
    <scope>NUCLEOTIDE SEQUENCE</scope>
    <source>
        <strain evidence="2">Sampled in the wild</strain>
    </source>
</reference>
<evidence type="ECO:0000313" key="3">
    <source>
        <dbReference type="Proteomes" id="UP000792457"/>
    </source>
</evidence>
<reference evidence="2" key="2">
    <citation type="submission" date="2017-10" db="EMBL/GenBank/DDBJ databases">
        <title>Ladona fulva Genome sequencing and assembly.</title>
        <authorList>
            <person name="Murali S."/>
            <person name="Richards S."/>
            <person name="Bandaranaike D."/>
            <person name="Bellair M."/>
            <person name="Blankenburg K."/>
            <person name="Chao H."/>
            <person name="Dinh H."/>
            <person name="Doddapaneni H."/>
            <person name="Dugan-Rocha S."/>
            <person name="Elkadiri S."/>
            <person name="Gnanaolivu R."/>
            <person name="Hernandez B."/>
            <person name="Skinner E."/>
            <person name="Javaid M."/>
            <person name="Lee S."/>
            <person name="Li M."/>
            <person name="Ming W."/>
            <person name="Munidasa M."/>
            <person name="Muniz J."/>
            <person name="Nguyen L."/>
            <person name="Hughes D."/>
            <person name="Osuji N."/>
            <person name="Pu L.-L."/>
            <person name="Puazo M."/>
            <person name="Qu C."/>
            <person name="Quiroz J."/>
            <person name="Raj R."/>
            <person name="Weissenberger G."/>
            <person name="Xin Y."/>
            <person name="Zou X."/>
            <person name="Han Y."/>
            <person name="Worley K."/>
            <person name="Muzny D."/>
            <person name="Gibbs R."/>
        </authorList>
    </citation>
    <scope>NUCLEOTIDE SEQUENCE</scope>
    <source>
        <strain evidence="2">Sampled in the wild</strain>
    </source>
</reference>
<accession>A0A8K0JZ69</accession>
<feature type="domain" description="HSac2" evidence="1">
    <location>
        <begin position="1"/>
        <end position="118"/>
    </location>
</feature>
<sequence>MDDLELIEFGPGQSASLFKQSKQYYCFRLNYRVNNETGFFHMFRSTNLRFFNNMAVVVKTEEEMMESLKAICEAFAVAVEIQNLKAPLIQGKLEKKRSKQPFSQCHSRPLSYFDFTNIPHMTRNVSETQLLALKNVGTKAISNVTSQFNKLNKLTLQGFHIKSNRKEVDEKADSDK</sequence>
<dbReference type="EMBL" id="KZ308204">
    <property type="protein sequence ID" value="KAG8224652.1"/>
    <property type="molecule type" value="Genomic_DNA"/>
</dbReference>
<dbReference type="AlphaFoldDB" id="A0A8K0JZ69"/>
<proteinExistence type="predicted"/>
<gene>
    <name evidence="2" type="ORF">J437_LFUL003086</name>
</gene>
<protein>
    <recommendedName>
        <fullName evidence="1">HSac2 domain-containing protein</fullName>
    </recommendedName>
</protein>
<comment type="caution">
    <text evidence="2">The sequence shown here is derived from an EMBL/GenBank/DDBJ whole genome shotgun (WGS) entry which is preliminary data.</text>
</comment>
<organism evidence="2 3">
    <name type="scientific">Ladona fulva</name>
    <name type="common">Scarce chaser dragonfly</name>
    <name type="synonym">Libellula fulva</name>
    <dbReference type="NCBI Taxonomy" id="123851"/>
    <lineage>
        <taxon>Eukaryota</taxon>
        <taxon>Metazoa</taxon>
        <taxon>Ecdysozoa</taxon>
        <taxon>Arthropoda</taxon>
        <taxon>Hexapoda</taxon>
        <taxon>Insecta</taxon>
        <taxon>Pterygota</taxon>
        <taxon>Palaeoptera</taxon>
        <taxon>Odonata</taxon>
        <taxon>Epiprocta</taxon>
        <taxon>Anisoptera</taxon>
        <taxon>Libelluloidea</taxon>
        <taxon>Libellulidae</taxon>
        <taxon>Ladona</taxon>
    </lineage>
</organism>
<feature type="non-terminal residue" evidence="2">
    <location>
        <position position="176"/>
    </location>
</feature>
<keyword evidence="3" id="KW-1185">Reference proteome</keyword>
<dbReference type="InterPro" id="IPR034753">
    <property type="entry name" value="hSac2"/>
</dbReference>
<dbReference type="OrthoDB" id="405996at2759"/>
<evidence type="ECO:0000313" key="2">
    <source>
        <dbReference type="EMBL" id="KAG8224652.1"/>
    </source>
</evidence>
<evidence type="ECO:0000259" key="1">
    <source>
        <dbReference type="PROSITE" id="PS51791"/>
    </source>
</evidence>